<keyword evidence="2 5" id="KW-0238">DNA-binding</keyword>
<dbReference type="AlphaFoldDB" id="A0A1H6EXV5"/>
<dbReference type="PANTHER" id="PTHR42756">
    <property type="entry name" value="TRANSCRIPTIONAL REGULATOR, MARR"/>
    <property type="match status" value="1"/>
</dbReference>
<evidence type="ECO:0000256" key="1">
    <source>
        <dbReference type="ARBA" id="ARBA00023015"/>
    </source>
</evidence>
<dbReference type="EMBL" id="FNVT01000020">
    <property type="protein sequence ID" value="SEH01484.1"/>
    <property type="molecule type" value="Genomic_DNA"/>
</dbReference>
<dbReference type="SUPFAM" id="SSF46785">
    <property type="entry name" value="Winged helix' DNA-binding domain"/>
    <property type="match status" value="1"/>
</dbReference>
<organism evidence="5 6">
    <name type="scientific">Nonomuraea solani</name>
    <dbReference type="NCBI Taxonomy" id="1144553"/>
    <lineage>
        <taxon>Bacteria</taxon>
        <taxon>Bacillati</taxon>
        <taxon>Actinomycetota</taxon>
        <taxon>Actinomycetes</taxon>
        <taxon>Streptosporangiales</taxon>
        <taxon>Streptosporangiaceae</taxon>
        <taxon>Nonomuraea</taxon>
    </lineage>
</organism>
<gene>
    <name evidence="5" type="ORF">SAMN05444920_120188</name>
</gene>
<name>A0A1H6EXV5_9ACTN</name>
<evidence type="ECO:0000256" key="3">
    <source>
        <dbReference type="ARBA" id="ARBA00023163"/>
    </source>
</evidence>
<evidence type="ECO:0000259" key="4">
    <source>
        <dbReference type="PROSITE" id="PS50995"/>
    </source>
</evidence>
<feature type="domain" description="HTH marR-type" evidence="4">
    <location>
        <begin position="10"/>
        <end position="152"/>
    </location>
</feature>
<keyword evidence="3" id="KW-0804">Transcription</keyword>
<dbReference type="GO" id="GO:0003677">
    <property type="term" value="F:DNA binding"/>
    <property type="evidence" value="ECO:0007669"/>
    <property type="project" value="UniProtKB-KW"/>
</dbReference>
<dbReference type="InterPro" id="IPR036388">
    <property type="entry name" value="WH-like_DNA-bd_sf"/>
</dbReference>
<dbReference type="Proteomes" id="UP000236732">
    <property type="component" value="Unassembled WGS sequence"/>
</dbReference>
<sequence length="159" mass="17491">MSVTNESDEREDLIRRITETQKGLGRLFAQQHSPLFSSNLTMRQLKVILVVAMNGSASGQDLAQSLGVGLGTVTGIVDRLVTQGYVSRHEDPHDRRVRRVELTKNGAALVEEINNAGHEQYRRILDHLDTATLHALDHATRAIRDVAAKLIDDGRGGSC</sequence>
<dbReference type="GO" id="GO:0003700">
    <property type="term" value="F:DNA-binding transcription factor activity"/>
    <property type="evidence" value="ECO:0007669"/>
    <property type="project" value="InterPro"/>
</dbReference>
<evidence type="ECO:0000256" key="2">
    <source>
        <dbReference type="ARBA" id="ARBA00023125"/>
    </source>
</evidence>
<dbReference type="PANTHER" id="PTHR42756:SF1">
    <property type="entry name" value="TRANSCRIPTIONAL REPRESSOR OF EMRAB OPERON"/>
    <property type="match status" value="1"/>
</dbReference>
<evidence type="ECO:0000313" key="6">
    <source>
        <dbReference type="Proteomes" id="UP000236732"/>
    </source>
</evidence>
<dbReference type="PRINTS" id="PR00598">
    <property type="entry name" value="HTHMARR"/>
</dbReference>
<dbReference type="SMART" id="SM00347">
    <property type="entry name" value="HTH_MARR"/>
    <property type="match status" value="1"/>
</dbReference>
<evidence type="ECO:0000313" key="5">
    <source>
        <dbReference type="EMBL" id="SEH01484.1"/>
    </source>
</evidence>
<dbReference type="InterPro" id="IPR000835">
    <property type="entry name" value="HTH_MarR-typ"/>
</dbReference>
<reference evidence="5 6" key="1">
    <citation type="submission" date="2016-10" db="EMBL/GenBank/DDBJ databases">
        <authorList>
            <person name="de Groot N.N."/>
        </authorList>
    </citation>
    <scope>NUCLEOTIDE SEQUENCE [LARGE SCALE GENOMIC DNA]</scope>
    <source>
        <strain evidence="5 6">CGMCC 4.7037</strain>
    </source>
</reference>
<dbReference type="Pfam" id="PF12802">
    <property type="entry name" value="MarR_2"/>
    <property type="match status" value="1"/>
</dbReference>
<dbReference type="InterPro" id="IPR036390">
    <property type="entry name" value="WH_DNA-bd_sf"/>
</dbReference>
<dbReference type="PROSITE" id="PS01117">
    <property type="entry name" value="HTH_MARR_1"/>
    <property type="match status" value="1"/>
</dbReference>
<dbReference type="InterPro" id="IPR023187">
    <property type="entry name" value="Tscrpt_reg_MarR-type_CS"/>
</dbReference>
<dbReference type="PROSITE" id="PS50995">
    <property type="entry name" value="HTH_MARR_2"/>
    <property type="match status" value="1"/>
</dbReference>
<dbReference type="Gene3D" id="1.10.10.10">
    <property type="entry name" value="Winged helix-like DNA-binding domain superfamily/Winged helix DNA-binding domain"/>
    <property type="match status" value="1"/>
</dbReference>
<accession>A0A1H6EXV5</accession>
<keyword evidence="6" id="KW-1185">Reference proteome</keyword>
<proteinExistence type="predicted"/>
<protein>
    <submittedName>
        <fullName evidence="5">DNA-binding transcriptional regulator, MarR family</fullName>
    </submittedName>
</protein>
<keyword evidence="1" id="KW-0805">Transcription regulation</keyword>